<feature type="compositionally biased region" description="Low complexity" evidence="1">
    <location>
        <begin position="71"/>
        <end position="88"/>
    </location>
</feature>
<comment type="caution">
    <text evidence="2">The sequence shown here is derived from an EMBL/GenBank/DDBJ whole genome shotgun (WGS) entry which is preliminary data.</text>
</comment>
<feature type="region of interest" description="Disordered" evidence="1">
    <location>
        <begin position="34"/>
        <end position="91"/>
    </location>
</feature>
<name>A0AAV1IFG1_9CHLO</name>
<dbReference type="EMBL" id="CAUYUE010000011">
    <property type="protein sequence ID" value="CAK0784700.1"/>
    <property type="molecule type" value="Genomic_DNA"/>
</dbReference>
<protein>
    <submittedName>
        <fullName evidence="2">Uncharacterized protein</fullName>
    </submittedName>
</protein>
<evidence type="ECO:0000313" key="3">
    <source>
        <dbReference type="Proteomes" id="UP001314263"/>
    </source>
</evidence>
<accession>A0AAV1IFG1</accession>
<keyword evidence="3" id="KW-1185">Reference proteome</keyword>
<dbReference type="Proteomes" id="UP001314263">
    <property type="component" value="Unassembled WGS sequence"/>
</dbReference>
<evidence type="ECO:0000313" key="2">
    <source>
        <dbReference type="EMBL" id="CAK0784700.1"/>
    </source>
</evidence>
<evidence type="ECO:0000256" key="1">
    <source>
        <dbReference type="SAM" id="MobiDB-lite"/>
    </source>
</evidence>
<dbReference type="AlphaFoldDB" id="A0AAV1IFG1"/>
<gene>
    <name evidence="2" type="ORF">CVIRNUC_007904</name>
</gene>
<reference evidence="2 3" key="1">
    <citation type="submission" date="2023-10" db="EMBL/GenBank/DDBJ databases">
        <authorList>
            <person name="Maclean D."/>
            <person name="Macfadyen A."/>
        </authorList>
    </citation>
    <scope>NUCLEOTIDE SEQUENCE [LARGE SCALE GENOMIC DNA]</scope>
</reference>
<sequence length="122" mass="13548">MEELRRRQSGRDWWRLRRHRSRLGLVQTALGSELPRSARSWAPLPADQGSRWQASPGHPLSSALQPASKVSSPPTASSMPTASSNSSSRETGGRMRIAWWCAARATPSWSAWAEEAPPRCTR</sequence>
<proteinExistence type="predicted"/>
<organism evidence="2 3">
    <name type="scientific">Coccomyxa viridis</name>
    <dbReference type="NCBI Taxonomy" id="1274662"/>
    <lineage>
        <taxon>Eukaryota</taxon>
        <taxon>Viridiplantae</taxon>
        <taxon>Chlorophyta</taxon>
        <taxon>core chlorophytes</taxon>
        <taxon>Trebouxiophyceae</taxon>
        <taxon>Trebouxiophyceae incertae sedis</taxon>
        <taxon>Coccomyxaceae</taxon>
        <taxon>Coccomyxa</taxon>
    </lineage>
</organism>